<dbReference type="PANTHER" id="PTHR33336">
    <property type="entry name" value="QUINOL MONOOXYGENASE YGIN-RELATED"/>
    <property type="match status" value="1"/>
</dbReference>
<dbReference type="RefSeq" id="WP_006886994.1">
    <property type="nucleotide sequence ID" value="NZ_AJJQ01000001.1"/>
</dbReference>
<dbReference type="OrthoDB" id="8452260at2"/>
<proteinExistence type="predicted"/>
<organism evidence="2 3">
    <name type="scientific">Rothia aeria F0474</name>
    <dbReference type="NCBI Taxonomy" id="1125724"/>
    <lineage>
        <taxon>Bacteria</taxon>
        <taxon>Bacillati</taxon>
        <taxon>Actinomycetota</taxon>
        <taxon>Actinomycetes</taxon>
        <taxon>Micrococcales</taxon>
        <taxon>Micrococcaceae</taxon>
        <taxon>Rothia</taxon>
    </lineage>
</organism>
<dbReference type="PROSITE" id="PS51725">
    <property type="entry name" value="ABM"/>
    <property type="match status" value="1"/>
</dbReference>
<dbReference type="InterPro" id="IPR050744">
    <property type="entry name" value="AI-2_Isomerase_LsrG"/>
</dbReference>
<dbReference type="PATRIC" id="fig|1125724.3.peg.35"/>
<reference evidence="2" key="1">
    <citation type="submission" date="2012-03" db="EMBL/GenBank/DDBJ databases">
        <authorList>
            <person name="Durkin A.S."/>
            <person name="McCorrison J."/>
            <person name="Torralba M."/>
            <person name="Gillis M."/>
            <person name="Methe B."/>
            <person name="Sutton G."/>
            <person name="Nelson K.E."/>
        </authorList>
    </citation>
    <scope>NUCLEOTIDE SEQUENCE [LARGE SCALE GENOMIC DNA]</scope>
    <source>
        <strain evidence="2">F0474</strain>
    </source>
</reference>
<protein>
    <submittedName>
        <fullName evidence="2">Antibiotic biosynthesis monooxygenase</fullName>
    </submittedName>
</protein>
<evidence type="ECO:0000313" key="3">
    <source>
        <dbReference type="Proteomes" id="UP000004863"/>
    </source>
</evidence>
<dbReference type="Pfam" id="PF03992">
    <property type="entry name" value="ABM"/>
    <property type="match status" value="1"/>
</dbReference>
<name>I0UWN5_9MICC</name>
<keyword evidence="2" id="KW-0560">Oxidoreductase</keyword>
<dbReference type="Proteomes" id="UP000004863">
    <property type="component" value="Unassembled WGS sequence"/>
</dbReference>
<comment type="caution">
    <text evidence="2">The sequence shown here is derived from an EMBL/GenBank/DDBJ whole genome shotgun (WGS) entry which is preliminary data.</text>
</comment>
<dbReference type="InterPro" id="IPR007138">
    <property type="entry name" value="ABM_dom"/>
</dbReference>
<dbReference type="SUPFAM" id="SSF54909">
    <property type="entry name" value="Dimeric alpha+beta barrel"/>
    <property type="match status" value="1"/>
</dbReference>
<dbReference type="GO" id="GO:0004497">
    <property type="term" value="F:monooxygenase activity"/>
    <property type="evidence" value="ECO:0007669"/>
    <property type="project" value="UniProtKB-KW"/>
</dbReference>
<sequence length="107" mass="12231">MIFIVVKFPVKPEYAEKWLDLTRDFTEATRAEPGNKWFEWSRSVEDPNEFVLVEAFEDDGAAAHVNSAHFAQAMTDMRPALRETPKIISRQIDGDSWGAMGELNIEN</sequence>
<gene>
    <name evidence="2" type="ORF">HMPREF1324_2064</name>
</gene>
<feature type="domain" description="ABM" evidence="1">
    <location>
        <begin position="2"/>
        <end position="92"/>
    </location>
</feature>
<dbReference type="Gene3D" id="3.30.70.100">
    <property type="match status" value="1"/>
</dbReference>
<dbReference type="EMBL" id="AJJQ01000001">
    <property type="protein sequence ID" value="EID52288.1"/>
    <property type="molecule type" value="Genomic_DNA"/>
</dbReference>
<dbReference type="AlphaFoldDB" id="I0UWN5"/>
<dbReference type="PANTHER" id="PTHR33336:SF3">
    <property type="entry name" value="ABM DOMAIN-CONTAINING PROTEIN"/>
    <property type="match status" value="1"/>
</dbReference>
<dbReference type="InterPro" id="IPR011008">
    <property type="entry name" value="Dimeric_a/b-barrel"/>
</dbReference>
<accession>I0UWN5</accession>
<keyword evidence="2" id="KW-0503">Monooxygenase</keyword>
<keyword evidence="3" id="KW-1185">Reference proteome</keyword>
<evidence type="ECO:0000259" key="1">
    <source>
        <dbReference type="PROSITE" id="PS51725"/>
    </source>
</evidence>
<evidence type="ECO:0000313" key="2">
    <source>
        <dbReference type="EMBL" id="EID52288.1"/>
    </source>
</evidence>